<keyword evidence="2" id="KW-1185">Reference proteome</keyword>
<comment type="caution">
    <text evidence="1">The sequence shown here is derived from an EMBL/GenBank/DDBJ whole genome shotgun (WGS) entry which is preliminary data.</text>
</comment>
<evidence type="ECO:0000313" key="2">
    <source>
        <dbReference type="Proteomes" id="UP001183809"/>
    </source>
</evidence>
<sequence length="53" mass="5952">MELDDNWFELTGEFLNATDIQPDADPAACRWVARRNQASGLDIVATLICRDGR</sequence>
<dbReference type="Proteomes" id="UP001183809">
    <property type="component" value="Unassembled WGS sequence"/>
</dbReference>
<dbReference type="RefSeq" id="WP_311696123.1">
    <property type="nucleotide sequence ID" value="NZ_JAVREY010000018.1"/>
</dbReference>
<protein>
    <recommendedName>
        <fullName evidence="3">Transposase</fullName>
    </recommendedName>
</protein>
<evidence type="ECO:0008006" key="3">
    <source>
        <dbReference type="Google" id="ProtNLM"/>
    </source>
</evidence>
<gene>
    <name evidence="1" type="ORF">RM764_17345</name>
</gene>
<organism evidence="1 2">
    <name type="scientific">Streptomyces gibsoniae</name>
    <dbReference type="NCBI Taxonomy" id="3075529"/>
    <lineage>
        <taxon>Bacteria</taxon>
        <taxon>Bacillati</taxon>
        <taxon>Actinomycetota</taxon>
        <taxon>Actinomycetes</taxon>
        <taxon>Kitasatosporales</taxon>
        <taxon>Streptomycetaceae</taxon>
        <taxon>Streptomyces</taxon>
    </lineage>
</organism>
<name>A0ABU2TUY6_9ACTN</name>
<reference evidence="2" key="1">
    <citation type="submission" date="2023-07" db="EMBL/GenBank/DDBJ databases">
        <title>30 novel species of actinomycetes from the DSMZ collection.</title>
        <authorList>
            <person name="Nouioui I."/>
        </authorList>
    </citation>
    <scope>NUCLEOTIDE SEQUENCE [LARGE SCALE GENOMIC DNA]</scope>
    <source>
        <strain evidence="2">DSM 41699</strain>
    </source>
</reference>
<proteinExistence type="predicted"/>
<accession>A0ABU2TUY6</accession>
<dbReference type="EMBL" id="JAVREY010000018">
    <property type="protein sequence ID" value="MDT0464758.1"/>
    <property type="molecule type" value="Genomic_DNA"/>
</dbReference>
<evidence type="ECO:0000313" key="1">
    <source>
        <dbReference type="EMBL" id="MDT0464758.1"/>
    </source>
</evidence>